<dbReference type="Proteomes" id="UP001187192">
    <property type="component" value="Unassembled WGS sequence"/>
</dbReference>
<dbReference type="AlphaFoldDB" id="A0AA88CVN2"/>
<keyword evidence="2" id="KW-1185">Reference proteome</keyword>
<evidence type="ECO:0000313" key="2">
    <source>
        <dbReference type="Proteomes" id="UP001187192"/>
    </source>
</evidence>
<organism evidence="1 2">
    <name type="scientific">Ficus carica</name>
    <name type="common">Common fig</name>
    <dbReference type="NCBI Taxonomy" id="3494"/>
    <lineage>
        <taxon>Eukaryota</taxon>
        <taxon>Viridiplantae</taxon>
        <taxon>Streptophyta</taxon>
        <taxon>Embryophyta</taxon>
        <taxon>Tracheophyta</taxon>
        <taxon>Spermatophyta</taxon>
        <taxon>Magnoliopsida</taxon>
        <taxon>eudicotyledons</taxon>
        <taxon>Gunneridae</taxon>
        <taxon>Pentapetalae</taxon>
        <taxon>rosids</taxon>
        <taxon>fabids</taxon>
        <taxon>Rosales</taxon>
        <taxon>Moraceae</taxon>
        <taxon>Ficeae</taxon>
        <taxon>Ficus</taxon>
    </lineage>
</organism>
<accession>A0AA88CVN2</accession>
<dbReference type="EMBL" id="BTGU01003425">
    <property type="protein sequence ID" value="GMN32126.1"/>
    <property type="molecule type" value="Genomic_DNA"/>
</dbReference>
<comment type="caution">
    <text evidence="1">The sequence shown here is derived from an EMBL/GenBank/DDBJ whole genome shotgun (WGS) entry which is preliminary data.</text>
</comment>
<proteinExistence type="predicted"/>
<protein>
    <submittedName>
        <fullName evidence="1">Uncharacterized protein</fullName>
    </submittedName>
</protein>
<evidence type="ECO:0000313" key="1">
    <source>
        <dbReference type="EMBL" id="GMN32126.1"/>
    </source>
</evidence>
<reference evidence="1" key="1">
    <citation type="submission" date="2023-07" db="EMBL/GenBank/DDBJ databases">
        <title>draft genome sequence of fig (Ficus carica).</title>
        <authorList>
            <person name="Takahashi T."/>
            <person name="Nishimura K."/>
        </authorList>
    </citation>
    <scope>NUCLEOTIDE SEQUENCE</scope>
</reference>
<sequence>MIGGRLIDLTLYSLAPTVGPMADNTDVAEATNMLDINSGTTSKLAARQFNSTDN</sequence>
<gene>
    <name evidence="1" type="ORF">TIFTF001_044655</name>
</gene>
<name>A0AA88CVN2_FICCA</name>